<accession>A0A2P8E6W9</accession>
<evidence type="ECO:0000313" key="2">
    <source>
        <dbReference type="Proteomes" id="UP000243528"/>
    </source>
</evidence>
<dbReference type="Pfam" id="PF08282">
    <property type="entry name" value="Hydrolase_3"/>
    <property type="match status" value="2"/>
</dbReference>
<evidence type="ECO:0000313" key="1">
    <source>
        <dbReference type="EMBL" id="PSL05215.1"/>
    </source>
</evidence>
<keyword evidence="1" id="KW-0378">Hydrolase</keyword>
<dbReference type="PANTHER" id="PTHR10000">
    <property type="entry name" value="PHOSPHOSERINE PHOSPHATASE"/>
    <property type="match status" value="1"/>
</dbReference>
<dbReference type="SUPFAM" id="SSF56784">
    <property type="entry name" value="HAD-like"/>
    <property type="match status" value="1"/>
</dbReference>
<dbReference type="GO" id="GO:0005829">
    <property type="term" value="C:cytosol"/>
    <property type="evidence" value="ECO:0007669"/>
    <property type="project" value="TreeGrafter"/>
</dbReference>
<dbReference type="InterPro" id="IPR023214">
    <property type="entry name" value="HAD_sf"/>
</dbReference>
<dbReference type="Gene3D" id="3.40.50.1000">
    <property type="entry name" value="HAD superfamily/HAD-like"/>
    <property type="match status" value="1"/>
</dbReference>
<sequence>MSGRRRRRPTLVALDLDGTVVGYEGFQAMPTEAVTDAVRRVTEAGSHVVVATGRSVHSTVHLFEPLGLKEGFAVCSNGAVIVDVATGEPVHVETFDVGDPVRYFTEQVPDALLAVEELGRGFRVTGEFPVGELEGEVTVVDHDDLIANPVTRLVVRWPDGDRHRLSEIAAQSGLRSIDYAIGYSAWLDIMPAGVTKASGLRHVAQRLDVAAEDALAVGDGHNDLEMLTWAGLGVAMGQSADDVKAVADEVCGDVTEDGLAGLLERFFPPGA</sequence>
<gene>
    <name evidence="1" type="ORF">CLV30_10481</name>
</gene>
<dbReference type="Proteomes" id="UP000243528">
    <property type="component" value="Unassembled WGS sequence"/>
</dbReference>
<comment type="caution">
    <text evidence="1">The sequence shown here is derived from an EMBL/GenBank/DDBJ whole genome shotgun (WGS) entry which is preliminary data.</text>
</comment>
<name>A0A2P8E6W9_9ACTN</name>
<proteinExistence type="predicted"/>
<protein>
    <submittedName>
        <fullName evidence="1">HAD superfamily hydrolase (TIGR01484 family)</fullName>
    </submittedName>
</protein>
<dbReference type="PANTHER" id="PTHR10000:SF8">
    <property type="entry name" value="HAD SUPERFAMILY HYDROLASE-LIKE, TYPE 3"/>
    <property type="match status" value="1"/>
</dbReference>
<dbReference type="Gene3D" id="3.30.1240.10">
    <property type="match status" value="1"/>
</dbReference>
<dbReference type="PROSITE" id="PS01229">
    <property type="entry name" value="COF_2"/>
    <property type="match status" value="1"/>
</dbReference>
<dbReference type="AlphaFoldDB" id="A0A2P8E6W9"/>
<keyword evidence="2" id="KW-1185">Reference proteome</keyword>
<organism evidence="1 2">
    <name type="scientific">Haloactinopolyspora alba</name>
    <dbReference type="NCBI Taxonomy" id="648780"/>
    <lineage>
        <taxon>Bacteria</taxon>
        <taxon>Bacillati</taxon>
        <taxon>Actinomycetota</taxon>
        <taxon>Actinomycetes</taxon>
        <taxon>Jiangellales</taxon>
        <taxon>Jiangellaceae</taxon>
        <taxon>Haloactinopolyspora</taxon>
    </lineage>
</organism>
<dbReference type="GO" id="GO:0016791">
    <property type="term" value="F:phosphatase activity"/>
    <property type="evidence" value="ECO:0007669"/>
    <property type="project" value="TreeGrafter"/>
</dbReference>
<dbReference type="RefSeq" id="WP_205740530.1">
    <property type="nucleotide sequence ID" value="NZ_ML142899.1"/>
</dbReference>
<reference evidence="1 2" key="1">
    <citation type="submission" date="2018-03" db="EMBL/GenBank/DDBJ databases">
        <title>Genomic Encyclopedia of Archaeal and Bacterial Type Strains, Phase II (KMG-II): from individual species to whole genera.</title>
        <authorList>
            <person name="Goeker M."/>
        </authorList>
    </citation>
    <scope>NUCLEOTIDE SEQUENCE [LARGE SCALE GENOMIC DNA]</scope>
    <source>
        <strain evidence="1 2">DSM 45211</strain>
    </source>
</reference>
<dbReference type="EMBL" id="PYGE01000004">
    <property type="protein sequence ID" value="PSL05215.1"/>
    <property type="molecule type" value="Genomic_DNA"/>
</dbReference>
<dbReference type="GO" id="GO:0000287">
    <property type="term" value="F:magnesium ion binding"/>
    <property type="evidence" value="ECO:0007669"/>
    <property type="project" value="TreeGrafter"/>
</dbReference>
<dbReference type="InterPro" id="IPR036412">
    <property type="entry name" value="HAD-like_sf"/>
</dbReference>